<sequence>MVLHNSKWDKKATKNYYRKHNIKPPLPKHLRDKTQKDDAENSSSSDEDISGKEYSDAEHHETRKEESSSEDEKSSEETEEKPIDEFGDKTKTGSTTLAKVVIDAAGLTEEDIARMKSGRKKKPGSNAWRYSRKNKQGYSKDDSVAELLAVQERNPQLKYDPEFQEVLKARQEEEVFEEDQLRLARDITTKKAVEEEERLRREEDEEEEREAREEEEALERLRQERHERELRGETKTYTLAELEDSDDEDTKSRWQKGKWTEEKPEDTPKKSNVKKLKDTSEYYSIQREIDKAATEAAIKKRFAGGSKGSGIGTASHLTGKTGAGTGRVLDITGRKDKGDDERLKQFVKDEKRHGSKAENERLRGAGSKFVSKGEEDIDSFLNSLDSLSVTDKKDPLGAGPHLESDSEKEYKFSLSGIPGLDSDDDNDDDGKTPPRFKLPVTGGVNKDQEAWLDNLLG</sequence>
<feature type="compositionally biased region" description="Basic and acidic residues" evidence="1">
    <location>
        <begin position="49"/>
        <end position="91"/>
    </location>
</feature>
<protein>
    <submittedName>
        <fullName evidence="2">Uncharacterized protein</fullName>
    </submittedName>
</protein>
<gene>
    <name evidence="2" type="ORF">SAPINGB_P004008</name>
</gene>
<dbReference type="Proteomes" id="UP000398389">
    <property type="component" value="Unassembled WGS sequence"/>
</dbReference>
<feature type="region of interest" description="Disordered" evidence="1">
    <location>
        <begin position="388"/>
        <end position="444"/>
    </location>
</feature>
<organism evidence="2 3">
    <name type="scientific">Magnusiomyces paraingens</name>
    <dbReference type="NCBI Taxonomy" id="2606893"/>
    <lineage>
        <taxon>Eukaryota</taxon>
        <taxon>Fungi</taxon>
        <taxon>Dikarya</taxon>
        <taxon>Ascomycota</taxon>
        <taxon>Saccharomycotina</taxon>
        <taxon>Dipodascomycetes</taxon>
        <taxon>Dipodascales</taxon>
        <taxon>Dipodascaceae</taxon>
        <taxon>Magnusiomyces</taxon>
    </lineage>
</organism>
<feature type="compositionally biased region" description="Basic and acidic residues" evidence="1">
    <location>
        <begin position="332"/>
        <end position="363"/>
    </location>
</feature>
<name>A0A5E8BSB4_9ASCO</name>
<keyword evidence="3" id="KW-1185">Reference proteome</keyword>
<feature type="compositionally biased region" description="Basic and acidic residues" evidence="1">
    <location>
        <begin position="218"/>
        <end position="234"/>
    </location>
</feature>
<feature type="region of interest" description="Disordered" evidence="1">
    <location>
        <begin position="303"/>
        <end position="369"/>
    </location>
</feature>
<evidence type="ECO:0000313" key="2">
    <source>
        <dbReference type="EMBL" id="VVT54303.1"/>
    </source>
</evidence>
<evidence type="ECO:0000256" key="1">
    <source>
        <dbReference type="SAM" id="MobiDB-lite"/>
    </source>
</evidence>
<reference evidence="2 3" key="1">
    <citation type="submission" date="2019-09" db="EMBL/GenBank/DDBJ databases">
        <authorList>
            <person name="Brejova B."/>
        </authorList>
    </citation>
    <scope>NUCLEOTIDE SEQUENCE [LARGE SCALE GENOMIC DNA]</scope>
</reference>
<evidence type="ECO:0000313" key="3">
    <source>
        <dbReference type="Proteomes" id="UP000398389"/>
    </source>
</evidence>
<dbReference type="RefSeq" id="XP_031854614.1">
    <property type="nucleotide sequence ID" value="XM_031998723.1"/>
</dbReference>
<feature type="compositionally biased region" description="Basic and acidic residues" evidence="1">
    <location>
        <begin position="1"/>
        <end position="12"/>
    </location>
</feature>
<feature type="region of interest" description="Disordered" evidence="1">
    <location>
        <begin position="1"/>
        <end position="140"/>
    </location>
</feature>
<feature type="compositionally biased region" description="Basic and acidic residues" evidence="1">
    <location>
        <begin position="187"/>
        <end position="202"/>
    </location>
</feature>
<feature type="region of interest" description="Disordered" evidence="1">
    <location>
        <begin position="187"/>
        <end position="278"/>
    </location>
</feature>
<dbReference type="OrthoDB" id="4097069at2759"/>
<feature type="compositionally biased region" description="Basic and acidic residues" evidence="1">
    <location>
        <begin position="402"/>
        <end position="411"/>
    </location>
</feature>
<feature type="compositionally biased region" description="Basic residues" evidence="1">
    <location>
        <begin position="16"/>
        <end position="31"/>
    </location>
</feature>
<accession>A0A5E8BSB4</accession>
<proteinExistence type="predicted"/>
<feature type="compositionally biased region" description="Acidic residues" evidence="1">
    <location>
        <begin position="203"/>
        <end position="217"/>
    </location>
</feature>
<feature type="compositionally biased region" description="Basic and acidic residues" evidence="1">
    <location>
        <begin position="258"/>
        <end position="278"/>
    </location>
</feature>
<dbReference type="GeneID" id="43582823"/>
<dbReference type="EMBL" id="CABVLU010000003">
    <property type="protein sequence ID" value="VVT54303.1"/>
    <property type="molecule type" value="Genomic_DNA"/>
</dbReference>
<dbReference type="AlphaFoldDB" id="A0A5E8BSB4"/>